<feature type="binding site" evidence="5">
    <location>
        <begin position="186"/>
        <end position="189"/>
    </location>
    <ligand>
        <name>substrate</name>
    </ligand>
</feature>
<dbReference type="InterPro" id="IPR004556">
    <property type="entry name" value="HemK-like"/>
</dbReference>
<proteinExistence type="inferred from homology"/>
<dbReference type="EC" id="2.1.1.297" evidence="5"/>
<dbReference type="SUPFAM" id="SSF53335">
    <property type="entry name" value="S-adenosyl-L-methionine-dependent methyltransferases"/>
    <property type="match status" value="1"/>
</dbReference>
<evidence type="ECO:0000256" key="2">
    <source>
        <dbReference type="ARBA" id="ARBA00022679"/>
    </source>
</evidence>
<organism evidence="8 9">
    <name type="scientific">Rohdeia mirabilis</name>
    <dbReference type="NCBI Taxonomy" id="2528008"/>
    <lineage>
        <taxon>Bacteria</taxon>
        <taxon>Pseudomonadati</taxon>
        <taxon>Planctomycetota</taxon>
        <taxon>Planctomycetia</taxon>
        <taxon>Planctomycetia incertae sedis</taxon>
        <taxon>Rohdeia</taxon>
    </lineage>
</organism>
<name>A0A518D171_9BACT</name>
<dbReference type="Proteomes" id="UP000319342">
    <property type="component" value="Chromosome"/>
</dbReference>
<evidence type="ECO:0000256" key="1">
    <source>
        <dbReference type="ARBA" id="ARBA00022603"/>
    </source>
</evidence>
<keyword evidence="2 5" id="KW-0808">Transferase</keyword>
<comment type="caution">
    <text evidence="5">Lacks conserved residue(s) required for the propagation of feature annotation.</text>
</comment>
<dbReference type="PROSITE" id="PS00092">
    <property type="entry name" value="N6_MTASE"/>
    <property type="match status" value="1"/>
</dbReference>
<keyword evidence="3 5" id="KW-0949">S-adenosyl-L-methionine</keyword>
<feature type="domain" description="Release factor glutamine methyltransferase N-terminal" evidence="7">
    <location>
        <begin position="2"/>
        <end position="69"/>
    </location>
</feature>
<dbReference type="PANTHER" id="PTHR18895">
    <property type="entry name" value="HEMK METHYLTRANSFERASE"/>
    <property type="match status" value="1"/>
</dbReference>
<protein>
    <recommendedName>
        <fullName evidence="5">Release factor glutamine methyltransferase</fullName>
        <shortName evidence="5">RF MTase</shortName>
        <ecNumber evidence="5">2.1.1.297</ecNumber>
    </recommendedName>
    <alternativeName>
        <fullName evidence="5">N5-glutamine methyltransferase PrmC</fullName>
    </alternativeName>
    <alternativeName>
        <fullName evidence="5">Protein-(glutamine-N5) MTase PrmC</fullName>
    </alternativeName>
    <alternativeName>
        <fullName evidence="5">Protein-glutamine N-methyltransferase PrmC</fullName>
    </alternativeName>
</protein>
<dbReference type="Gene3D" id="3.40.50.150">
    <property type="entry name" value="Vaccinia Virus protein VP39"/>
    <property type="match status" value="1"/>
</dbReference>
<dbReference type="InterPro" id="IPR019874">
    <property type="entry name" value="RF_methyltr_PrmC"/>
</dbReference>
<evidence type="ECO:0000256" key="5">
    <source>
        <dbReference type="HAMAP-Rule" id="MF_02126"/>
    </source>
</evidence>
<comment type="function">
    <text evidence="5">Methylates the class 1 translation termination release factors RF1/PrfA and RF2/PrfB on the glutamine residue of the universally conserved GGQ motif.</text>
</comment>
<dbReference type="Pfam" id="PF17827">
    <property type="entry name" value="PrmC_N"/>
    <property type="match status" value="1"/>
</dbReference>
<dbReference type="GO" id="GO:0003676">
    <property type="term" value="F:nucleic acid binding"/>
    <property type="evidence" value="ECO:0007669"/>
    <property type="project" value="InterPro"/>
</dbReference>
<evidence type="ECO:0000313" key="8">
    <source>
        <dbReference type="EMBL" id="QDU85175.1"/>
    </source>
</evidence>
<dbReference type="NCBIfam" id="TIGR03534">
    <property type="entry name" value="RF_mod_PrmC"/>
    <property type="match status" value="1"/>
</dbReference>
<feature type="binding site" evidence="5">
    <location>
        <position position="186"/>
    </location>
    <ligand>
        <name>S-adenosyl-L-methionine</name>
        <dbReference type="ChEBI" id="CHEBI:59789"/>
    </ligand>
</feature>
<dbReference type="InterPro" id="IPR002052">
    <property type="entry name" value="DNA_methylase_N6_adenine_CS"/>
</dbReference>
<feature type="binding site" evidence="5">
    <location>
        <position position="141"/>
    </location>
    <ligand>
        <name>S-adenosyl-L-methionine</name>
        <dbReference type="ChEBI" id="CHEBI:59789"/>
    </ligand>
</feature>
<dbReference type="CDD" id="cd02440">
    <property type="entry name" value="AdoMet_MTases"/>
    <property type="match status" value="1"/>
</dbReference>
<keyword evidence="1 5" id="KW-0489">Methyltransferase</keyword>
<dbReference type="InterPro" id="IPR029063">
    <property type="entry name" value="SAM-dependent_MTases_sf"/>
</dbReference>
<dbReference type="InterPro" id="IPR050320">
    <property type="entry name" value="N5-glutamine_MTase"/>
</dbReference>
<gene>
    <name evidence="5 8" type="primary">prmC</name>
    <name evidence="8" type="ORF">Pla163_23030</name>
</gene>
<sequence length="282" mass="30963">MKKGREFLERHGVEEARLDAELLVSHALGLERLRMFLELDRPVEPHELERARAMLVRRAKGEPTAYVTGVRDFYRHTFNVDRRVLVPRPETELVVDLARDWAKGRLFPSGGPRVLDVGTGSGCLAVTLALELDGSNVVAIDVSPEALELARENAARLGADVGFLEGDGLAPLADLGGRPFDLVVSNPPYVDPSQRDSLAREVRDHEPALALFGPADDPDHWAVHLVLEAPRKMGPGGRLLVELGADQWKRLEPRLRNVPGTLSVHADLAGLPRVLVLDLPEA</sequence>
<dbReference type="Pfam" id="PF05175">
    <property type="entry name" value="MTS"/>
    <property type="match status" value="1"/>
</dbReference>
<dbReference type="GO" id="GO:0102559">
    <property type="term" value="F:peptide chain release factor N(5)-glutamine methyltransferase activity"/>
    <property type="evidence" value="ECO:0007669"/>
    <property type="project" value="UniProtKB-EC"/>
</dbReference>
<feature type="domain" description="Methyltransferase small" evidence="6">
    <location>
        <begin position="113"/>
        <end position="195"/>
    </location>
</feature>
<evidence type="ECO:0000259" key="6">
    <source>
        <dbReference type="Pfam" id="PF05175"/>
    </source>
</evidence>
<dbReference type="Gene3D" id="1.10.8.10">
    <property type="entry name" value="DNA helicase RuvA subunit, C-terminal domain"/>
    <property type="match status" value="1"/>
</dbReference>
<dbReference type="EMBL" id="CP036290">
    <property type="protein sequence ID" value="QDU85175.1"/>
    <property type="molecule type" value="Genomic_DNA"/>
</dbReference>
<dbReference type="PANTHER" id="PTHR18895:SF74">
    <property type="entry name" value="MTRF1L RELEASE FACTOR GLUTAMINE METHYLTRANSFERASE"/>
    <property type="match status" value="1"/>
</dbReference>
<dbReference type="NCBIfam" id="TIGR00536">
    <property type="entry name" value="hemK_fam"/>
    <property type="match status" value="1"/>
</dbReference>
<evidence type="ECO:0000256" key="3">
    <source>
        <dbReference type="ARBA" id="ARBA00022691"/>
    </source>
</evidence>
<accession>A0A518D171</accession>
<comment type="similarity">
    <text evidence="5">Belongs to the protein N5-glutamine methyltransferase family. PrmC subfamily.</text>
</comment>
<dbReference type="InterPro" id="IPR040758">
    <property type="entry name" value="PrmC_N"/>
</dbReference>
<evidence type="ECO:0000313" key="9">
    <source>
        <dbReference type="Proteomes" id="UP000319342"/>
    </source>
</evidence>
<dbReference type="AlphaFoldDB" id="A0A518D171"/>
<reference evidence="8 9" key="1">
    <citation type="submission" date="2019-02" db="EMBL/GenBank/DDBJ databases">
        <title>Deep-cultivation of Planctomycetes and their phenomic and genomic characterization uncovers novel biology.</title>
        <authorList>
            <person name="Wiegand S."/>
            <person name="Jogler M."/>
            <person name="Boedeker C."/>
            <person name="Pinto D."/>
            <person name="Vollmers J."/>
            <person name="Rivas-Marin E."/>
            <person name="Kohn T."/>
            <person name="Peeters S.H."/>
            <person name="Heuer A."/>
            <person name="Rast P."/>
            <person name="Oberbeckmann S."/>
            <person name="Bunk B."/>
            <person name="Jeske O."/>
            <person name="Meyerdierks A."/>
            <person name="Storesund J.E."/>
            <person name="Kallscheuer N."/>
            <person name="Luecker S."/>
            <person name="Lage O.M."/>
            <person name="Pohl T."/>
            <person name="Merkel B.J."/>
            <person name="Hornburger P."/>
            <person name="Mueller R.-W."/>
            <person name="Bruemmer F."/>
            <person name="Labrenz M."/>
            <person name="Spormann A.M."/>
            <person name="Op den Camp H."/>
            <person name="Overmann J."/>
            <person name="Amann R."/>
            <person name="Jetten M.S.M."/>
            <person name="Mascher T."/>
            <person name="Medema M.H."/>
            <person name="Devos D.P."/>
            <person name="Kaster A.-K."/>
            <person name="Ovreas L."/>
            <person name="Rohde M."/>
            <person name="Galperin M.Y."/>
            <person name="Jogler C."/>
        </authorList>
    </citation>
    <scope>NUCLEOTIDE SEQUENCE [LARGE SCALE GENOMIC DNA]</scope>
    <source>
        <strain evidence="8 9">Pla163</strain>
    </source>
</reference>
<dbReference type="InterPro" id="IPR007848">
    <property type="entry name" value="Small_mtfrase_dom"/>
</dbReference>
<dbReference type="GO" id="GO:0032259">
    <property type="term" value="P:methylation"/>
    <property type="evidence" value="ECO:0007669"/>
    <property type="project" value="UniProtKB-KW"/>
</dbReference>
<feature type="binding site" evidence="5">
    <location>
        <begin position="118"/>
        <end position="122"/>
    </location>
    <ligand>
        <name>S-adenosyl-L-methionine</name>
        <dbReference type="ChEBI" id="CHEBI:59789"/>
    </ligand>
</feature>
<keyword evidence="9" id="KW-1185">Reference proteome</keyword>
<dbReference type="HAMAP" id="MF_02126">
    <property type="entry name" value="RF_methyltr_PrmC"/>
    <property type="match status" value="1"/>
</dbReference>
<evidence type="ECO:0000259" key="7">
    <source>
        <dbReference type="Pfam" id="PF17827"/>
    </source>
</evidence>
<comment type="catalytic activity">
    <reaction evidence="4 5">
        <text>L-glutaminyl-[peptide chain release factor] + S-adenosyl-L-methionine = N(5)-methyl-L-glutaminyl-[peptide chain release factor] + S-adenosyl-L-homocysteine + H(+)</text>
        <dbReference type="Rhea" id="RHEA:42896"/>
        <dbReference type="Rhea" id="RHEA-COMP:10271"/>
        <dbReference type="Rhea" id="RHEA-COMP:10272"/>
        <dbReference type="ChEBI" id="CHEBI:15378"/>
        <dbReference type="ChEBI" id="CHEBI:30011"/>
        <dbReference type="ChEBI" id="CHEBI:57856"/>
        <dbReference type="ChEBI" id="CHEBI:59789"/>
        <dbReference type="ChEBI" id="CHEBI:61891"/>
        <dbReference type="EC" id="2.1.1.297"/>
    </reaction>
</comment>
<evidence type="ECO:0000256" key="4">
    <source>
        <dbReference type="ARBA" id="ARBA00048391"/>
    </source>
</evidence>